<comment type="caution">
    <text evidence="3">The sequence shown here is derived from an EMBL/GenBank/DDBJ whole genome shotgun (WGS) entry which is preliminary data.</text>
</comment>
<dbReference type="EMBL" id="JBHFQA010000018">
    <property type="protein sequence ID" value="KAL2083135.1"/>
    <property type="molecule type" value="Genomic_DNA"/>
</dbReference>
<dbReference type="SUPFAM" id="SSF47802">
    <property type="entry name" value="DNA polymerase beta, N-terminal domain-like"/>
    <property type="match status" value="1"/>
</dbReference>
<gene>
    <name evidence="3" type="ORF">ACEWY4_020908</name>
</gene>
<feature type="domain" description="DNA polymerase lambda fingers" evidence="2">
    <location>
        <begin position="83"/>
        <end position="121"/>
    </location>
</feature>
<evidence type="ECO:0000313" key="3">
    <source>
        <dbReference type="EMBL" id="KAL2083135.1"/>
    </source>
</evidence>
<feature type="region of interest" description="Disordered" evidence="1">
    <location>
        <begin position="1"/>
        <end position="21"/>
    </location>
</feature>
<evidence type="ECO:0000259" key="2">
    <source>
        <dbReference type="Pfam" id="PF10391"/>
    </source>
</evidence>
<keyword evidence="4" id="KW-1185">Reference proteome</keyword>
<dbReference type="SUPFAM" id="SSF81585">
    <property type="entry name" value="PsbU/PolX domain-like"/>
    <property type="match status" value="1"/>
</dbReference>
<feature type="compositionally biased region" description="Pro residues" evidence="1">
    <location>
        <begin position="9"/>
        <end position="21"/>
    </location>
</feature>
<dbReference type="PANTHER" id="PTHR11276:SF21">
    <property type="entry name" value="DNA NUCLEOTIDYLEXOTRANSFERASE"/>
    <property type="match status" value="1"/>
</dbReference>
<evidence type="ECO:0000313" key="4">
    <source>
        <dbReference type="Proteomes" id="UP001591681"/>
    </source>
</evidence>
<organism evidence="3 4">
    <name type="scientific">Coilia grayii</name>
    <name type="common">Gray's grenadier anchovy</name>
    <dbReference type="NCBI Taxonomy" id="363190"/>
    <lineage>
        <taxon>Eukaryota</taxon>
        <taxon>Metazoa</taxon>
        <taxon>Chordata</taxon>
        <taxon>Craniata</taxon>
        <taxon>Vertebrata</taxon>
        <taxon>Euteleostomi</taxon>
        <taxon>Actinopterygii</taxon>
        <taxon>Neopterygii</taxon>
        <taxon>Teleostei</taxon>
        <taxon>Clupei</taxon>
        <taxon>Clupeiformes</taxon>
        <taxon>Clupeoidei</taxon>
        <taxon>Engraulidae</taxon>
        <taxon>Coilinae</taxon>
        <taxon>Coilia</taxon>
    </lineage>
</organism>
<dbReference type="Pfam" id="PF10391">
    <property type="entry name" value="DNA_pol_lambd_f"/>
    <property type="match status" value="1"/>
</dbReference>
<protein>
    <recommendedName>
        <fullName evidence="2">DNA polymerase lambda fingers domain-containing protein</fullName>
    </recommendedName>
</protein>
<dbReference type="PRINTS" id="PR00871">
    <property type="entry name" value="DNAPOLXTDT"/>
</dbReference>
<dbReference type="Proteomes" id="UP001591681">
    <property type="component" value="Unassembled WGS sequence"/>
</dbReference>
<evidence type="ECO:0000256" key="1">
    <source>
        <dbReference type="SAM" id="MobiDB-lite"/>
    </source>
</evidence>
<reference evidence="3 4" key="1">
    <citation type="submission" date="2024-09" db="EMBL/GenBank/DDBJ databases">
        <title>A chromosome-level genome assembly of Gray's grenadier anchovy, Coilia grayii.</title>
        <authorList>
            <person name="Fu Z."/>
        </authorList>
    </citation>
    <scope>NUCLEOTIDE SEQUENCE [LARGE SCALE GENOMIC DNA]</scope>
    <source>
        <strain evidence="3">G4</strain>
        <tissue evidence="3">Muscle</tissue>
    </source>
</reference>
<proteinExistence type="predicted"/>
<dbReference type="InterPro" id="IPR027421">
    <property type="entry name" value="DNA_pol_lamdba_lyase_dom_sf"/>
</dbReference>
<accession>A0ABD1J7G4</accession>
<dbReference type="InterPro" id="IPR018944">
    <property type="entry name" value="DNA_pol_lambd_fingers_domain"/>
</dbReference>
<dbReference type="PANTHER" id="PTHR11276">
    <property type="entry name" value="DNA POLYMERASE TYPE-X FAMILY MEMBER"/>
    <property type="match status" value="1"/>
</dbReference>
<sequence>MDIFSTFPHHPPTSPPSNPTIPLPRQDAFEVLVEHADFCDSKGPALAFRRAASVLKSLPAALRCLRDTEELPCLGEQSRAVMETAEKWYVRGLRTLEEIVTQPHLHLNRMQQAGFLYYADISRGLSKAEAMAVGAIVEDTVHQIAPNASVVLTGGFRR</sequence>
<dbReference type="AlphaFoldDB" id="A0ABD1J7G4"/>
<dbReference type="Gene3D" id="1.10.150.20">
    <property type="entry name" value="5' to 3' exonuclease, C-terminal subdomain"/>
    <property type="match status" value="1"/>
</dbReference>
<dbReference type="InterPro" id="IPR001726">
    <property type="entry name" value="TdT/Mu"/>
</dbReference>
<name>A0ABD1J7G4_9TELE</name>
<dbReference type="InterPro" id="IPR022312">
    <property type="entry name" value="DNA_pol_X"/>
</dbReference>